<reference evidence="7" key="1">
    <citation type="journal article" date="2018" name="J. Gen. Virol.">
        <title>Metagenomic analysis of Varroa-free Australian honey bees (Apis mellifera) shows a diverse Picornavirales virome.</title>
        <authorList>
            <person name="Roberts J.M."/>
            <person name="Anderson D.L."/>
            <person name="Durr P.A."/>
        </authorList>
    </citation>
    <scope>NUCLEOTIDE SEQUENCE</scope>
    <source>
        <strain evidence="7">TAS-7</strain>
    </source>
</reference>
<dbReference type="CDD" id="cd00205">
    <property type="entry name" value="rhv_like"/>
    <property type="match status" value="1"/>
</dbReference>
<evidence type="ECO:0000259" key="5">
    <source>
        <dbReference type="Pfam" id="PF08762"/>
    </source>
</evidence>
<dbReference type="EMBL" id="MG995722">
    <property type="protein sequence ID" value="AWK77885.1"/>
    <property type="molecule type" value="Genomic_RNA"/>
</dbReference>
<comment type="subcellular location">
    <subcellularLocation>
        <location evidence="1">Virion</location>
    </subcellularLocation>
</comment>
<dbReference type="InterPro" id="IPR024343">
    <property type="entry name" value="VP4_dicistrovir"/>
</dbReference>
<evidence type="ECO:0000259" key="6">
    <source>
        <dbReference type="Pfam" id="PF11492"/>
    </source>
</evidence>
<organism evidence="7">
    <name type="scientific">Hobart bee virus 1</name>
    <dbReference type="NCBI Taxonomy" id="2201323"/>
    <lineage>
        <taxon>Viruses</taxon>
        <taxon>Riboviria</taxon>
        <taxon>Orthornavirae</taxon>
        <taxon>Pisuviricota</taxon>
        <taxon>Pisoniviricetes</taxon>
        <taxon>Picornavirales</taxon>
    </lineage>
</organism>
<dbReference type="GO" id="GO:0019028">
    <property type="term" value="C:viral capsid"/>
    <property type="evidence" value="ECO:0007669"/>
    <property type="project" value="UniProtKB-KW"/>
</dbReference>
<accession>A0A2U8JQA6</accession>
<dbReference type="Pfam" id="PF00073">
    <property type="entry name" value="Rhv"/>
    <property type="match status" value="1"/>
</dbReference>
<dbReference type="InterPro" id="IPR001676">
    <property type="entry name" value="Picornavirus_capsid"/>
</dbReference>
<feature type="domain" description="Dicistrovirus capsid-polyprotein C-terminal" evidence="5">
    <location>
        <begin position="604"/>
        <end position="828"/>
    </location>
</feature>
<dbReference type="InterPro" id="IPR014872">
    <property type="entry name" value="Dicistrovirus_capsid-polyPr_C"/>
</dbReference>
<name>A0A2U8JQA6_9VIRU</name>
<dbReference type="Pfam" id="PF08762">
    <property type="entry name" value="CRPV_capsid"/>
    <property type="match status" value="1"/>
</dbReference>
<keyword evidence="3" id="KW-0946">Virion</keyword>
<dbReference type="Gene3D" id="2.60.120.20">
    <property type="match status" value="3"/>
</dbReference>
<feature type="domain" description="Picornavirus capsid" evidence="4">
    <location>
        <begin position="431"/>
        <end position="508"/>
    </location>
</feature>
<evidence type="ECO:0000256" key="2">
    <source>
        <dbReference type="ARBA" id="ARBA00022561"/>
    </source>
</evidence>
<dbReference type="InterPro" id="IPR029053">
    <property type="entry name" value="Viral_coat"/>
</dbReference>
<sequence length="829" mass="91274">MLSAKPLHSHLFIMDSTQHNNNVSIDNNTQNPTLIGAPEGVAHDTIRFTHEGELTSIVQQNTVVGEDLFDVIGDPVSHEIADFCSRPYSLSDNRSWKSADNVGSTIFRVNTTSFREAPVWDKLKGFYAFSATFCFKVVFNAQPTQSGALLISFRPNVAPLSHIDGTQIPPAFCLPELSGLPNVLVNLASSSEANLKVGYRRALPLCPVSMAGPEFGEYKISVVCRLRGATNGEEIPFKCYMWLEDLKTYGTSTYKTIQLQGHKAPAATVEAKKKSGPISSVADTVADISNALTAIPGVADIAGPVSWAARGVSTVASMFGYSKPHDPTPSAAMTINPYKDFAHGEGASATATKLTISDNQAIKMRPIGSTPEDEMSINYIVSRPIIVGTFPWKKGTREEQPLFHIDVGPRSVYGSVDIGNKRYMAADYVNYLSRLFRYWRGTFLYTFTICTTKFHSGRLRFVFNPALQKAPGASDIPVQYQHTYSHIVDIRDANTITLKIPFVSLTPFLDIDQGIGSLSVFVEAPLVSNATASSDIDIVVSRSGCDWCFAGPSLARDDQNCRSMDVPLKEIKPKIQLQGFTNNEASDAPAVIDITNSETTLNTMSALQQTIGDPVVSLRTLAKRFTYNSHLVWEKDCLLGIQCNSLLKDLIGQNFTSAGDFIDWISLLYAFRTGGMRFCLHGQNIPNTSYKFVPYDRMARQMKNQGITQGSIISFKEPIETYRKVSDFVEVPYSQNITGALVVEVPYYSIYPVLENKRHVLNWTDNDGKPALPITYDGVVGAETDSSRQLILFAPNTTADTKVDLYRAGADDFNCGFLMGPPIIFEYTR</sequence>
<feature type="domain" description="Capsid protein VP4 dicistrovirus" evidence="6">
    <location>
        <begin position="271"/>
        <end position="321"/>
    </location>
</feature>
<keyword evidence="2" id="KW-0167">Capsid protein</keyword>
<evidence type="ECO:0000256" key="1">
    <source>
        <dbReference type="ARBA" id="ARBA00004328"/>
    </source>
</evidence>
<evidence type="ECO:0000259" key="4">
    <source>
        <dbReference type="Pfam" id="PF00073"/>
    </source>
</evidence>
<dbReference type="SUPFAM" id="SSF88633">
    <property type="entry name" value="Positive stranded ssRNA viruses"/>
    <property type="match status" value="3"/>
</dbReference>
<protein>
    <submittedName>
        <fullName evidence="7">Structural polyprotein</fullName>
    </submittedName>
</protein>
<reference evidence="7" key="2">
    <citation type="submission" date="2018-02" db="EMBL/GenBank/DDBJ databases">
        <authorList>
            <person name="Anderson D."/>
            <person name="Durr P."/>
        </authorList>
    </citation>
    <scope>NUCLEOTIDE SEQUENCE</scope>
    <source>
        <strain evidence="7">TAS-7</strain>
    </source>
</reference>
<evidence type="ECO:0000313" key="7">
    <source>
        <dbReference type="EMBL" id="AWK77885.1"/>
    </source>
</evidence>
<evidence type="ECO:0000256" key="3">
    <source>
        <dbReference type="ARBA" id="ARBA00022844"/>
    </source>
</evidence>
<dbReference type="InterPro" id="IPR033703">
    <property type="entry name" value="Rhv-like"/>
</dbReference>
<proteinExistence type="predicted"/>
<dbReference type="Pfam" id="PF11492">
    <property type="entry name" value="Dicistro_VP4"/>
    <property type="match status" value="1"/>
</dbReference>
<dbReference type="GO" id="GO:0005198">
    <property type="term" value="F:structural molecule activity"/>
    <property type="evidence" value="ECO:0007669"/>
    <property type="project" value="InterPro"/>
</dbReference>